<dbReference type="PANTHER" id="PTHR11214">
    <property type="entry name" value="BETA-1,3-N-ACETYLGLUCOSAMINYLTRANSFERASE"/>
    <property type="match status" value="1"/>
</dbReference>
<evidence type="ECO:0000256" key="8">
    <source>
        <dbReference type="ARBA" id="ARBA00022989"/>
    </source>
</evidence>
<dbReference type="OMA" id="VFKEVPM"/>
<keyword evidence="5" id="KW-0808">Transferase</keyword>
<dbReference type="Gene3D" id="3.90.550.50">
    <property type="match status" value="1"/>
</dbReference>
<evidence type="ECO:0000256" key="1">
    <source>
        <dbReference type="ARBA" id="ARBA00004323"/>
    </source>
</evidence>
<dbReference type="GeneID" id="103061410"/>
<evidence type="ECO:0000256" key="4">
    <source>
        <dbReference type="ARBA" id="ARBA00022676"/>
    </source>
</evidence>
<dbReference type="Proteomes" id="UP000695026">
    <property type="component" value="Unplaced"/>
</dbReference>
<keyword evidence="7" id="KW-0735">Signal-anchor</keyword>
<gene>
    <name evidence="15" type="primary">LOC103061410</name>
</gene>
<name>A0A9F2N5R7_PYTBI</name>
<accession>A0A9F2N5R7</accession>
<dbReference type="GO" id="GO:0006629">
    <property type="term" value="P:lipid metabolic process"/>
    <property type="evidence" value="ECO:0007669"/>
    <property type="project" value="UniProtKB-KW"/>
</dbReference>
<dbReference type="GO" id="GO:0016758">
    <property type="term" value="F:hexosyltransferase activity"/>
    <property type="evidence" value="ECO:0007669"/>
    <property type="project" value="InterPro"/>
</dbReference>
<keyword evidence="9 13" id="KW-0333">Golgi apparatus</keyword>
<dbReference type="AlphaFoldDB" id="A0A9F2N5R7"/>
<dbReference type="KEGG" id="pbi:103061410"/>
<reference evidence="15" key="1">
    <citation type="submission" date="2025-08" db="UniProtKB">
        <authorList>
            <consortium name="RefSeq"/>
        </authorList>
    </citation>
    <scope>IDENTIFICATION</scope>
    <source>
        <tissue evidence="15">Liver</tissue>
    </source>
</reference>
<sequence>MNTMQLIFCRLRTHQWCFILFSVALFHILLFGADLLEEYFSRAIPTTYMDMKVLKARERAQMLDMFPLKANISKAYVISNSEACSKREIFLLVLIFSCPENLSWRNAIRKTWANVTYVQGYATLVLFVLGKPPSATTQLEVIRETDQQQDLIQGTFLDTPENQTLKIKRAIEWIVTYCSEARFILKIDEDMFANIQTLVEYLLNLRTHPEDIYLGRLIQDIPNKDSQNGSFTSIKKYPEHYYPNYCSVTAFVMSQDVARKIYVTAREVSPSLPPGIFVGICARAAGVVPMHSSRFSGKRHIWYNRCCYKYIFTSSVSKTSQLLQEWEEMKAGKGCTLLETYYGLVSCRIMTYLDGLKDSSINTIPKEALQFTD</sequence>
<proteinExistence type="inferred from homology"/>
<dbReference type="InterPro" id="IPR002659">
    <property type="entry name" value="Glyco_trans_31"/>
</dbReference>
<dbReference type="FunFam" id="3.90.550.50:FF:000001">
    <property type="entry name" value="Hexosyltransferase"/>
    <property type="match status" value="1"/>
</dbReference>
<evidence type="ECO:0000313" key="15">
    <source>
        <dbReference type="RefSeq" id="XP_007421539.2"/>
    </source>
</evidence>
<comment type="pathway">
    <text evidence="2">Protein modification; protein glycosylation.</text>
</comment>
<keyword evidence="12" id="KW-0325">Glycoprotein</keyword>
<keyword evidence="6" id="KW-0812">Transmembrane</keyword>
<keyword evidence="11" id="KW-0472">Membrane</keyword>
<dbReference type="EC" id="2.4.1.-" evidence="13"/>
<organism evidence="14 15">
    <name type="scientific">Python bivittatus</name>
    <name type="common">Burmese python</name>
    <name type="synonym">Python molurus bivittatus</name>
    <dbReference type="NCBI Taxonomy" id="176946"/>
    <lineage>
        <taxon>Eukaryota</taxon>
        <taxon>Metazoa</taxon>
        <taxon>Chordata</taxon>
        <taxon>Craniata</taxon>
        <taxon>Vertebrata</taxon>
        <taxon>Euteleostomi</taxon>
        <taxon>Lepidosauria</taxon>
        <taxon>Squamata</taxon>
        <taxon>Bifurcata</taxon>
        <taxon>Unidentata</taxon>
        <taxon>Episquamata</taxon>
        <taxon>Toxicofera</taxon>
        <taxon>Serpentes</taxon>
        <taxon>Henophidia</taxon>
        <taxon>Pythonidae</taxon>
        <taxon>Python</taxon>
    </lineage>
</organism>
<comment type="subcellular location">
    <subcellularLocation>
        <location evidence="1 13">Golgi apparatus membrane</location>
        <topology evidence="1 13">Single-pass type II membrane protein</topology>
    </subcellularLocation>
</comment>
<evidence type="ECO:0000256" key="3">
    <source>
        <dbReference type="ARBA" id="ARBA00008661"/>
    </source>
</evidence>
<dbReference type="GO" id="GO:0006493">
    <property type="term" value="P:protein O-linked glycosylation"/>
    <property type="evidence" value="ECO:0007669"/>
    <property type="project" value="TreeGrafter"/>
</dbReference>
<comment type="similarity">
    <text evidence="3 13">Belongs to the glycosyltransferase 31 family.</text>
</comment>
<keyword evidence="4 13" id="KW-0328">Glycosyltransferase</keyword>
<dbReference type="PANTHER" id="PTHR11214:SF29">
    <property type="entry name" value="BETA-1,3-GALACTOSYLTRANSFERASE 9"/>
    <property type="match status" value="1"/>
</dbReference>
<evidence type="ECO:0000256" key="13">
    <source>
        <dbReference type="RuleBase" id="RU363063"/>
    </source>
</evidence>
<evidence type="ECO:0000256" key="7">
    <source>
        <dbReference type="ARBA" id="ARBA00022968"/>
    </source>
</evidence>
<evidence type="ECO:0000256" key="10">
    <source>
        <dbReference type="ARBA" id="ARBA00023098"/>
    </source>
</evidence>
<evidence type="ECO:0000256" key="5">
    <source>
        <dbReference type="ARBA" id="ARBA00022679"/>
    </source>
</evidence>
<evidence type="ECO:0000256" key="9">
    <source>
        <dbReference type="ARBA" id="ARBA00023034"/>
    </source>
</evidence>
<evidence type="ECO:0000313" key="14">
    <source>
        <dbReference type="Proteomes" id="UP000695026"/>
    </source>
</evidence>
<dbReference type="Pfam" id="PF01762">
    <property type="entry name" value="Galactosyl_T"/>
    <property type="match status" value="1"/>
</dbReference>
<evidence type="ECO:0000256" key="12">
    <source>
        <dbReference type="ARBA" id="ARBA00023180"/>
    </source>
</evidence>
<keyword evidence="10" id="KW-0443">Lipid metabolism</keyword>
<keyword evidence="14" id="KW-1185">Reference proteome</keyword>
<keyword evidence="8" id="KW-1133">Transmembrane helix</keyword>
<dbReference type="GO" id="GO:0000139">
    <property type="term" value="C:Golgi membrane"/>
    <property type="evidence" value="ECO:0007669"/>
    <property type="project" value="UniProtKB-SubCell"/>
</dbReference>
<evidence type="ECO:0000256" key="6">
    <source>
        <dbReference type="ARBA" id="ARBA00022692"/>
    </source>
</evidence>
<protein>
    <recommendedName>
        <fullName evidence="13">Hexosyltransferase</fullName>
        <ecNumber evidence="13">2.4.1.-</ecNumber>
    </recommendedName>
</protein>
<evidence type="ECO:0000256" key="11">
    <source>
        <dbReference type="ARBA" id="ARBA00023136"/>
    </source>
</evidence>
<dbReference type="RefSeq" id="XP_007421539.2">
    <property type="nucleotide sequence ID" value="XM_007421477.2"/>
</dbReference>
<dbReference type="OrthoDB" id="115198at2759"/>
<evidence type="ECO:0000256" key="2">
    <source>
        <dbReference type="ARBA" id="ARBA00004922"/>
    </source>
</evidence>